<evidence type="ECO:0000259" key="3">
    <source>
        <dbReference type="Pfam" id="PF13968"/>
    </source>
</evidence>
<sequence>MPTIKISLIADSIAKTIIHAIRKLFEHDDATRAASVQLWVVMTTLLLVFNFLLDFAGPWYSNRLLVPSVQIMEMLSTSMVTYTLGLMQLSATRVNDFFQVWGVLMVTLQYSVMVGRPYARSSKRIPLLDLMSSFWAANLLRVQTVMLLKIPLWFIWAANAGRIIGYFLFSDKSITCNEENMRVVCDYMRYEHTLSKTTCASSSDGAMRGYKYLVFGEDEMKMKRTPGNEFRLELDVEHRSIVTVENIWELRDDSRSLLGGGGDPDDRLKDVCLSFSLYKLLRRRFFDLPIHEARLDKTRRLVFDALLQEKNDYERAFRITEVELSFLKGFFHNRHAQMFANGFPFGTLVLSLLLIAATGYIAYPVQHIRMNQGDRNVINHGVGVTRFIVGLFILKELSEIAMYVFSQWTKVQLICMHIKHPRFGRCWLVEKATRCMFRLINKGRWKQRISQYNIFISSLEVNLHATKLLPTSIKLEAEVKKAIFQCFKGLDMNPGRLGDYLSNAFLGSTKDGTLEEELKWAVDLEADTHGILVWHIATCLCEINLSAADDGTTASSSSAAFKTFWLRPRPFVSRSTARPEGVWEHHQVATSLSNYCAYLLTKRLVPDSGLVVKNVFEEVLWEKKLATYKCKSLQDIYDMLMEQAEIKPKEDEVTAGENSAEIKLEVKTNKEVVEEDEVAEGKDAIVSSGESEDDEPEEEEEDTLIMMGAGLGKQLITAYGEDRVQLWEVLAKFWAGFLLHLAANTRASKYKAHLAGDGELITHLWVLMSHAGFLGSTSHSQMMLDQMDLASYNDLNTATAALQNINPAYASSVAEPGNLN</sequence>
<feature type="transmembrane region" description="Helical" evidence="2">
    <location>
        <begin position="36"/>
        <end position="53"/>
    </location>
</feature>
<dbReference type="OrthoDB" id="600690at2759"/>
<comment type="caution">
    <text evidence="4">The sequence shown here is derived from an EMBL/GenBank/DDBJ whole genome shotgun (WGS) entry which is preliminary data.</text>
</comment>
<protein>
    <recommendedName>
        <fullName evidence="3">DUF4220 domain-containing protein</fullName>
    </recommendedName>
</protein>
<feature type="compositionally biased region" description="Acidic residues" evidence="1">
    <location>
        <begin position="690"/>
        <end position="700"/>
    </location>
</feature>
<dbReference type="InterPro" id="IPR007658">
    <property type="entry name" value="DUF594"/>
</dbReference>
<evidence type="ECO:0000313" key="4">
    <source>
        <dbReference type="EMBL" id="KAF0894912.1"/>
    </source>
</evidence>
<reference evidence="4 5" key="1">
    <citation type="submission" date="2019-11" db="EMBL/GenBank/DDBJ databases">
        <title>Whole genome sequence of Oryza granulata.</title>
        <authorList>
            <person name="Li W."/>
        </authorList>
    </citation>
    <scope>NUCLEOTIDE SEQUENCE [LARGE SCALE GENOMIC DNA]</scope>
    <source>
        <strain evidence="5">cv. Menghai</strain>
        <tissue evidence="4">Leaf</tissue>
    </source>
</reference>
<feature type="transmembrane region" description="Helical" evidence="2">
    <location>
        <begin position="338"/>
        <end position="363"/>
    </location>
</feature>
<dbReference type="AlphaFoldDB" id="A0A6G1C421"/>
<evidence type="ECO:0000256" key="1">
    <source>
        <dbReference type="SAM" id="MobiDB-lite"/>
    </source>
</evidence>
<keyword evidence="5" id="KW-1185">Reference proteome</keyword>
<accession>A0A6G1C421</accession>
<organism evidence="4 5">
    <name type="scientific">Oryza meyeriana var. granulata</name>
    <dbReference type="NCBI Taxonomy" id="110450"/>
    <lineage>
        <taxon>Eukaryota</taxon>
        <taxon>Viridiplantae</taxon>
        <taxon>Streptophyta</taxon>
        <taxon>Embryophyta</taxon>
        <taxon>Tracheophyta</taxon>
        <taxon>Spermatophyta</taxon>
        <taxon>Magnoliopsida</taxon>
        <taxon>Liliopsida</taxon>
        <taxon>Poales</taxon>
        <taxon>Poaceae</taxon>
        <taxon>BOP clade</taxon>
        <taxon>Oryzoideae</taxon>
        <taxon>Oryzeae</taxon>
        <taxon>Oryzinae</taxon>
        <taxon>Oryza</taxon>
        <taxon>Oryza meyeriana</taxon>
    </lineage>
</organism>
<dbReference type="EMBL" id="SPHZ02000010">
    <property type="protein sequence ID" value="KAF0894912.1"/>
    <property type="molecule type" value="Genomic_DNA"/>
</dbReference>
<gene>
    <name evidence="4" type="ORF">E2562_004912</name>
</gene>
<feature type="transmembrane region" description="Helical" evidence="2">
    <location>
        <begin position="97"/>
        <end position="115"/>
    </location>
</feature>
<feature type="region of interest" description="Disordered" evidence="1">
    <location>
        <begin position="678"/>
        <end position="700"/>
    </location>
</feature>
<dbReference type="InterPro" id="IPR025315">
    <property type="entry name" value="DUF4220"/>
</dbReference>
<evidence type="ECO:0000256" key="2">
    <source>
        <dbReference type="SAM" id="Phobius"/>
    </source>
</evidence>
<feature type="transmembrane region" description="Helical" evidence="2">
    <location>
        <begin position="65"/>
        <end position="85"/>
    </location>
</feature>
<proteinExistence type="predicted"/>
<keyword evidence="2" id="KW-1133">Transmembrane helix</keyword>
<keyword evidence="2" id="KW-0812">Transmembrane</keyword>
<evidence type="ECO:0000313" key="5">
    <source>
        <dbReference type="Proteomes" id="UP000479710"/>
    </source>
</evidence>
<dbReference type="Pfam" id="PF04578">
    <property type="entry name" value="DUF594"/>
    <property type="match status" value="1"/>
</dbReference>
<feature type="domain" description="DUF4220" evidence="3">
    <location>
        <begin position="73"/>
        <end position="455"/>
    </location>
</feature>
<name>A0A6G1C421_9ORYZ</name>
<dbReference type="Proteomes" id="UP000479710">
    <property type="component" value="Unassembled WGS sequence"/>
</dbReference>
<dbReference type="PANTHER" id="PTHR31325">
    <property type="entry name" value="OS01G0798800 PROTEIN-RELATED"/>
    <property type="match status" value="1"/>
</dbReference>
<keyword evidence="2" id="KW-0472">Membrane</keyword>
<dbReference type="Pfam" id="PF13968">
    <property type="entry name" value="DUF4220"/>
    <property type="match status" value="1"/>
</dbReference>